<protein>
    <submittedName>
        <fullName evidence="1">3-methyladenine DNA glycosylase</fullName>
    </submittedName>
</protein>
<gene>
    <name evidence="1" type="ORF">FDO65_13460</name>
</gene>
<comment type="caution">
    <text evidence="1">The sequence shown here is derived from an EMBL/GenBank/DDBJ whole genome shotgun (WGS) entry which is preliminary data.</text>
</comment>
<organism evidence="1 2">
    <name type="scientific">Nakamurella flava</name>
    <dbReference type="NCBI Taxonomy" id="2576308"/>
    <lineage>
        <taxon>Bacteria</taxon>
        <taxon>Bacillati</taxon>
        <taxon>Actinomycetota</taxon>
        <taxon>Actinomycetes</taxon>
        <taxon>Nakamurellales</taxon>
        <taxon>Nakamurellaceae</taxon>
        <taxon>Nakamurella</taxon>
    </lineage>
</organism>
<keyword evidence="2" id="KW-1185">Reference proteome</keyword>
<accession>A0A4U6QFU3</accession>
<proteinExistence type="predicted"/>
<sequence>MLLADADWRPLAAAHEQAADELTASRRARARVGASHPVEDFLFTYYRLRPGELRRWHPGVATALVGADGRAGWRHHRVVSTAAGVAVTVDAAALARDRAGLVSLLRRLLPATDAATPQFGCFGLHEWAMVYRPTTPPAGPLGAMLPGGSRAAAPSSAEPDARRHRAWPLRLGQSGTDAVVEASALRCSHYDAFRFFTPAAVPRNATTPDVDHRVANEQPACLHAGMDVYKWAYKLGPAVPGDLLLDAFRLARDIRAVDMRASPYDLGDLGYQPIAIETAAGKAEYVAHQRVFADRGRTLRRRLIAVVGQLVAPLVADPRR</sequence>
<dbReference type="AlphaFoldDB" id="A0A4U6QFU3"/>
<name>A0A4U6QFU3_9ACTN</name>
<dbReference type="OrthoDB" id="9790578at2"/>
<dbReference type="EMBL" id="SZZH01000003">
    <property type="protein sequence ID" value="TKV58991.1"/>
    <property type="molecule type" value="Genomic_DNA"/>
</dbReference>
<reference evidence="1 2" key="1">
    <citation type="submission" date="2019-05" db="EMBL/GenBank/DDBJ databases">
        <title>Nakamurella sp. N5BH11, whole genome shotgun sequence.</title>
        <authorList>
            <person name="Tuo L."/>
        </authorList>
    </citation>
    <scope>NUCLEOTIDE SEQUENCE [LARGE SCALE GENOMIC DNA]</scope>
    <source>
        <strain evidence="1 2">N5BH11</strain>
    </source>
</reference>
<evidence type="ECO:0000313" key="2">
    <source>
        <dbReference type="Proteomes" id="UP000306985"/>
    </source>
</evidence>
<dbReference type="Proteomes" id="UP000306985">
    <property type="component" value="Unassembled WGS sequence"/>
</dbReference>
<evidence type="ECO:0000313" key="1">
    <source>
        <dbReference type="EMBL" id="TKV58991.1"/>
    </source>
</evidence>